<name>A0A512IH10_9MICC</name>
<dbReference type="AlphaFoldDB" id="A0A512IH10"/>
<dbReference type="EMBL" id="BJZS01000102">
    <property type="protein sequence ID" value="GEO96981.1"/>
    <property type="molecule type" value="Genomic_DNA"/>
</dbReference>
<sequence>MLNGGQRYVQLSSTGKWLVAPARASELTRCRHDFATACALAEVAVEALKIHVMTWAQWEARQSGHAPAPNPEVEPAEGRF</sequence>
<comment type="caution">
    <text evidence="2">The sequence shown here is derived from an EMBL/GenBank/DDBJ whole genome shotgun (WGS) entry which is preliminary data.</text>
</comment>
<protein>
    <submittedName>
        <fullName evidence="2">Uncharacterized protein</fullName>
    </submittedName>
</protein>
<accession>A0A512IH10</accession>
<dbReference type="STRING" id="388357.GCA_001580365_02361"/>
<proteinExistence type="predicted"/>
<evidence type="ECO:0000313" key="2">
    <source>
        <dbReference type="EMBL" id="GEO96981.1"/>
    </source>
</evidence>
<keyword evidence="3" id="KW-1185">Reference proteome</keyword>
<feature type="region of interest" description="Disordered" evidence="1">
    <location>
        <begin position="61"/>
        <end position="80"/>
    </location>
</feature>
<reference evidence="2 3" key="1">
    <citation type="submission" date="2019-07" db="EMBL/GenBank/DDBJ databases">
        <title>Whole genome shotgun sequence of Kocuria turfanensis NBRC 107627.</title>
        <authorList>
            <person name="Hosoyama A."/>
            <person name="Uohara A."/>
            <person name="Ohji S."/>
            <person name="Ichikawa N."/>
        </authorList>
    </citation>
    <scope>NUCLEOTIDE SEQUENCE [LARGE SCALE GENOMIC DNA]</scope>
    <source>
        <strain evidence="2 3">NBRC 107627</strain>
    </source>
</reference>
<dbReference type="Proteomes" id="UP000321103">
    <property type="component" value="Unassembled WGS sequence"/>
</dbReference>
<dbReference type="RefSeq" id="WP_147017798.1">
    <property type="nucleotide sequence ID" value="NZ_BJZS01000102.1"/>
</dbReference>
<evidence type="ECO:0000256" key="1">
    <source>
        <dbReference type="SAM" id="MobiDB-lite"/>
    </source>
</evidence>
<gene>
    <name evidence="2" type="ORF">KTU01_31040</name>
</gene>
<organism evidence="2 3">
    <name type="scientific">Kocuria turfanensis</name>
    <dbReference type="NCBI Taxonomy" id="388357"/>
    <lineage>
        <taxon>Bacteria</taxon>
        <taxon>Bacillati</taxon>
        <taxon>Actinomycetota</taxon>
        <taxon>Actinomycetes</taxon>
        <taxon>Micrococcales</taxon>
        <taxon>Micrococcaceae</taxon>
        <taxon>Kocuria</taxon>
    </lineage>
</organism>
<evidence type="ECO:0000313" key="3">
    <source>
        <dbReference type="Proteomes" id="UP000321103"/>
    </source>
</evidence>